<comment type="caution">
    <text evidence="2">The sequence shown here is derived from an EMBL/GenBank/DDBJ whole genome shotgun (WGS) entry which is preliminary data.</text>
</comment>
<dbReference type="AlphaFoldDB" id="A0A8J3EQU6"/>
<sequence length="223" mass="24730">MRIPALIALFAFFTFPMAHAGDHLEPVGSIYNPKWHDEYGNLIRQSLSPAISDRYVFATALVIPSFSEEFAVSIKMSGGDYSIVGATPEKQIWIDYREALGEREELNESLPEIPIISCEVPLSPDMGSRLLDVWFEMLRRTKYPYDDKLEPPHVGLDGTNYLFAMKTGKGMVGTTRSPDEATKPGYLAEIAHNLADSCFSGTQPSLNILDPLEKLEAALASDN</sequence>
<proteinExistence type="predicted"/>
<evidence type="ECO:0000313" key="4">
    <source>
        <dbReference type="Proteomes" id="UP000621856"/>
    </source>
</evidence>
<accession>A0A8J3EQU6</accession>
<dbReference type="EMBL" id="VCJR02000001">
    <property type="protein sequence ID" value="NHK27386.1"/>
    <property type="molecule type" value="Genomic_DNA"/>
</dbReference>
<feature type="chain" id="PRO_5035327563" evidence="1">
    <location>
        <begin position="21"/>
        <end position="223"/>
    </location>
</feature>
<dbReference type="Proteomes" id="UP000818603">
    <property type="component" value="Unassembled WGS sequence"/>
</dbReference>
<dbReference type="Proteomes" id="UP000621856">
    <property type="component" value="Unassembled WGS sequence"/>
</dbReference>
<dbReference type="RefSeq" id="WP_155138293.1">
    <property type="nucleotide sequence ID" value="NZ_BMGZ01000001.1"/>
</dbReference>
<keyword evidence="5" id="KW-1185">Reference proteome</keyword>
<gene>
    <name evidence="3" type="ORF">FF098_005665</name>
    <name evidence="2" type="ORF">GCM10011355_11440</name>
</gene>
<reference evidence="2" key="1">
    <citation type="journal article" date="2014" name="Int. J. Syst. Evol. Microbiol.">
        <title>Complete genome sequence of Corynebacterium casei LMG S-19264T (=DSM 44701T), isolated from a smear-ripened cheese.</title>
        <authorList>
            <consortium name="US DOE Joint Genome Institute (JGI-PGF)"/>
            <person name="Walter F."/>
            <person name="Albersmeier A."/>
            <person name="Kalinowski J."/>
            <person name="Ruckert C."/>
        </authorList>
    </citation>
    <scope>NUCLEOTIDE SEQUENCE</scope>
    <source>
        <strain evidence="2">CGMCC 1.14984</strain>
    </source>
</reference>
<reference evidence="3 5" key="2">
    <citation type="submission" date="2020-02" db="EMBL/GenBank/DDBJ databases">
        <title>Genome sequence of Parvularcula flava strain NH6-79.</title>
        <authorList>
            <person name="Abdul Karim M.H."/>
            <person name="Lam M.Q."/>
            <person name="Chen S.J."/>
            <person name="Yahya A."/>
            <person name="Shahir S."/>
            <person name="Shamsir M.S."/>
            <person name="Chong C.S."/>
        </authorList>
    </citation>
    <scope>NUCLEOTIDE SEQUENCE [LARGE SCALE GENOMIC DNA]</scope>
    <source>
        <strain evidence="3 5">NH6-79</strain>
    </source>
</reference>
<evidence type="ECO:0000313" key="5">
    <source>
        <dbReference type="Proteomes" id="UP000818603"/>
    </source>
</evidence>
<feature type="signal peptide" evidence="1">
    <location>
        <begin position="1"/>
        <end position="20"/>
    </location>
</feature>
<protein>
    <submittedName>
        <fullName evidence="2">Uncharacterized protein</fullName>
    </submittedName>
</protein>
<evidence type="ECO:0000256" key="1">
    <source>
        <dbReference type="SAM" id="SignalP"/>
    </source>
</evidence>
<evidence type="ECO:0000313" key="2">
    <source>
        <dbReference type="EMBL" id="GGH95279.1"/>
    </source>
</evidence>
<keyword evidence="1" id="KW-0732">Signal</keyword>
<evidence type="ECO:0000313" key="3">
    <source>
        <dbReference type="EMBL" id="NHK27386.1"/>
    </source>
</evidence>
<dbReference type="EMBL" id="BMGZ01000001">
    <property type="protein sequence ID" value="GGH95279.1"/>
    <property type="molecule type" value="Genomic_DNA"/>
</dbReference>
<reference evidence="2" key="3">
    <citation type="submission" date="2020-09" db="EMBL/GenBank/DDBJ databases">
        <authorList>
            <person name="Sun Q."/>
            <person name="Zhou Y."/>
        </authorList>
    </citation>
    <scope>NUCLEOTIDE SEQUENCE</scope>
    <source>
        <strain evidence="2">CGMCC 1.14984</strain>
    </source>
</reference>
<organism evidence="2 4">
    <name type="scientific">Aquisalinus luteolus</name>
    <dbReference type="NCBI Taxonomy" id="1566827"/>
    <lineage>
        <taxon>Bacteria</taxon>
        <taxon>Pseudomonadati</taxon>
        <taxon>Pseudomonadota</taxon>
        <taxon>Alphaproteobacteria</taxon>
        <taxon>Parvularculales</taxon>
        <taxon>Parvularculaceae</taxon>
        <taxon>Aquisalinus</taxon>
    </lineage>
</organism>
<name>A0A8J3EQU6_9PROT</name>